<sequence length="162" mass="16134">MASLSARWISPASNPQFHHTAPARRRSVASLICRAKDAGGDGGGSAGTVEIAAAAGALIANPVIGISLYVLKTTGCGLPPGPGGAVGALEGVSYLVVAGIVVWSLYTKAQTGSGLPSGPFGLLGAAEGLSYLSVLAIIVVFGLQFLERGYLPGPLPGDQCFG</sequence>
<reference evidence="2" key="1">
    <citation type="journal article" date="2022" name="Front. Genet.">
        <title>Chromosome-Scale Assembly of the Dendrobium nobile Genome Provides Insights Into the Molecular Mechanism of the Biosynthesis of the Medicinal Active Ingredient of Dendrobium.</title>
        <authorList>
            <person name="Xu Q."/>
            <person name="Niu S.-C."/>
            <person name="Li K.-L."/>
            <person name="Zheng P.-J."/>
            <person name="Zhang X.-J."/>
            <person name="Jia Y."/>
            <person name="Liu Y."/>
            <person name="Niu Y.-X."/>
            <person name="Yu L.-H."/>
            <person name="Chen D.-F."/>
            <person name="Zhang G.-Q."/>
        </authorList>
    </citation>
    <scope>NUCLEOTIDE SEQUENCE</scope>
    <source>
        <tissue evidence="2">Leaf</tissue>
    </source>
</reference>
<evidence type="ECO:0000256" key="1">
    <source>
        <dbReference type="SAM" id="Phobius"/>
    </source>
</evidence>
<keyword evidence="1" id="KW-0812">Transmembrane</keyword>
<evidence type="ECO:0000313" key="2">
    <source>
        <dbReference type="EMBL" id="KAI0523564.1"/>
    </source>
</evidence>
<feature type="transmembrane region" description="Helical" evidence="1">
    <location>
        <begin position="126"/>
        <end position="146"/>
    </location>
</feature>
<keyword evidence="3" id="KW-1185">Reference proteome</keyword>
<protein>
    <submittedName>
        <fullName evidence="2">Uncharacterized protein</fullName>
    </submittedName>
</protein>
<feature type="transmembrane region" description="Helical" evidence="1">
    <location>
        <begin position="83"/>
        <end position="106"/>
    </location>
</feature>
<dbReference type="OrthoDB" id="2015857at2759"/>
<evidence type="ECO:0000313" key="3">
    <source>
        <dbReference type="Proteomes" id="UP000829196"/>
    </source>
</evidence>
<keyword evidence="1" id="KW-1133">Transmembrane helix</keyword>
<proteinExistence type="predicted"/>
<organism evidence="2 3">
    <name type="scientific">Dendrobium nobile</name>
    <name type="common">Orchid</name>
    <dbReference type="NCBI Taxonomy" id="94219"/>
    <lineage>
        <taxon>Eukaryota</taxon>
        <taxon>Viridiplantae</taxon>
        <taxon>Streptophyta</taxon>
        <taxon>Embryophyta</taxon>
        <taxon>Tracheophyta</taxon>
        <taxon>Spermatophyta</taxon>
        <taxon>Magnoliopsida</taxon>
        <taxon>Liliopsida</taxon>
        <taxon>Asparagales</taxon>
        <taxon>Orchidaceae</taxon>
        <taxon>Epidendroideae</taxon>
        <taxon>Malaxideae</taxon>
        <taxon>Dendrobiinae</taxon>
        <taxon>Dendrobium</taxon>
    </lineage>
</organism>
<dbReference type="AlphaFoldDB" id="A0A8T3BX73"/>
<comment type="caution">
    <text evidence="2">The sequence shown here is derived from an EMBL/GenBank/DDBJ whole genome shotgun (WGS) entry which is preliminary data.</text>
</comment>
<name>A0A8T3BX73_DENNO</name>
<keyword evidence="1" id="KW-0472">Membrane</keyword>
<gene>
    <name evidence="2" type="ORF">KFK09_005960</name>
</gene>
<feature type="transmembrane region" description="Helical" evidence="1">
    <location>
        <begin position="51"/>
        <end position="71"/>
    </location>
</feature>
<dbReference type="Proteomes" id="UP000829196">
    <property type="component" value="Unassembled WGS sequence"/>
</dbReference>
<accession>A0A8T3BX73</accession>
<dbReference type="PANTHER" id="PTHR37231">
    <property type="entry name" value="EXPRESSED PROTEIN"/>
    <property type="match status" value="1"/>
</dbReference>
<dbReference type="PANTHER" id="PTHR37231:SF2">
    <property type="entry name" value="EXPRESSED PROTEIN"/>
    <property type="match status" value="1"/>
</dbReference>
<dbReference type="EMBL" id="JAGYWB010000005">
    <property type="protein sequence ID" value="KAI0523564.1"/>
    <property type="molecule type" value="Genomic_DNA"/>
</dbReference>